<sequence length="682" mass="78246">MEKNLPDIFFFPNCVNVFSYKYSQDEFSNMSNTERDSFSLAVFPVIKHRWHNAHVVKHKGIYKVSTEAHGKKVSPPSLGKPSHINLTAKQYIYSEHTISFECYSFLKCITNAEINSFDEYILRGLLEAGNSLQIFSNSVGKRTDTIAVLGNKYPFSKIPLASLTPKAQREIFSAWISHRPVVLTGGTGVGKTSQVPKLLLWFNYLFGGFSTLDKITDFHERPVILSLPRIALVRLHSNTILKSLGFKVLDGSPISLRYGSIPEELINKQPKKYGIVFSTHKLSLTKLFSYGTLIIDEVHEHDQIGDIIIAVARKHHTKIDSMFLMTATLEDDRERLKVFLPNPAFIHIPGDTLFKISEVFIHNKINPSSRMAYIEEEKRNLVTAIQMYTPPDGSSGIVFVASVAQCHEYKSYLEKRLPYDMYIIHGKVLEIDKILEKVYSSPNVSIIISTPYLESSVTIHNVTHIYDMGRVFVPAPFGGSQQFISKSMRDQRKGRVGRVNPGTYVYFYDLSYMKSIQRINSEFLHNYILYANKFNLTLPEDLFIIPTNLDILWRTKEYIDSFDISTETWNKLLSNYYMKMIEYAKLYVLSPILAEELDNFERTGELTSIVQEAILSLNLRIKILNFKHKDNDNDNDNDTYIHFCKILFGVYNGTNATIYYHRPLTGYMNMISDTIFVPVDNN</sequence>
<dbReference type="SMART" id="SM00490">
    <property type="entry name" value="HELICc"/>
    <property type="match status" value="1"/>
</dbReference>
<dbReference type="GO" id="GO:0005524">
    <property type="term" value="F:ATP binding"/>
    <property type="evidence" value="ECO:0007669"/>
    <property type="project" value="UniProtKB-KW"/>
</dbReference>
<dbReference type="Proteomes" id="UP000160505">
    <property type="component" value="Segment"/>
</dbReference>
<comment type="catalytic activity">
    <reaction evidence="15">
        <text>ATP + H2O = ADP + phosphate + H(+)</text>
        <dbReference type="Rhea" id="RHEA:13065"/>
        <dbReference type="ChEBI" id="CHEBI:15377"/>
        <dbReference type="ChEBI" id="CHEBI:15378"/>
        <dbReference type="ChEBI" id="CHEBI:30616"/>
        <dbReference type="ChEBI" id="CHEBI:43474"/>
        <dbReference type="ChEBI" id="CHEBI:456216"/>
        <dbReference type="EC" id="3.6.4.13"/>
    </reaction>
</comment>
<evidence type="ECO:0000256" key="3">
    <source>
        <dbReference type="ARBA" id="ARBA00011245"/>
    </source>
</evidence>
<evidence type="ECO:0000256" key="11">
    <source>
        <dbReference type="ARBA" id="ARBA00023163"/>
    </source>
</evidence>
<dbReference type="Pfam" id="PF00270">
    <property type="entry name" value="DEAD"/>
    <property type="match status" value="1"/>
</dbReference>
<evidence type="ECO:0000256" key="8">
    <source>
        <dbReference type="ARBA" id="ARBA00022806"/>
    </source>
</evidence>
<organismHost>
    <name type="scientific">Homo sapiens</name>
    <name type="common">Human</name>
    <dbReference type="NCBI Taxonomy" id="9606"/>
</organismHost>
<evidence type="ECO:0000313" key="18">
    <source>
        <dbReference type="EMBL" id="ABF29051.1"/>
    </source>
</evidence>
<keyword evidence="7" id="KW-0378">Hydrolase</keyword>
<gene>
    <name evidence="18" type="ORF">VARV_UNK52_but_066</name>
</gene>
<dbReference type="PANTHER" id="PTHR18934">
    <property type="entry name" value="ATP-DEPENDENT RNA HELICASE"/>
    <property type="match status" value="1"/>
</dbReference>
<dbReference type="SUPFAM" id="SSF52540">
    <property type="entry name" value="P-loop containing nucleoside triphosphate hydrolases"/>
    <property type="match status" value="1"/>
</dbReference>
<dbReference type="GO" id="GO:0044423">
    <property type="term" value="C:virion component"/>
    <property type="evidence" value="ECO:0007669"/>
    <property type="project" value="UniProtKB-KW"/>
</dbReference>
<keyword evidence="10" id="KW-0946">Virion</keyword>
<evidence type="ECO:0000256" key="10">
    <source>
        <dbReference type="ARBA" id="ARBA00022844"/>
    </source>
</evidence>
<dbReference type="InterPro" id="IPR001650">
    <property type="entry name" value="Helicase_C-like"/>
</dbReference>
<dbReference type="Gene3D" id="3.40.50.300">
    <property type="entry name" value="P-loop containing nucleotide triphosphate hydrolases"/>
    <property type="match status" value="2"/>
</dbReference>
<evidence type="ECO:0000256" key="5">
    <source>
        <dbReference type="ARBA" id="ARBA00017851"/>
    </source>
</evidence>
<dbReference type="InterPro" id="IPR027417">
    <property type="entry name" value="P-loop_NTPase"/>
</dbReference>
<evidence type="ECO:0000256" key="7">
    <source>
        <dbReference type="ARBA" id="ARBA00022801"/>
    </source>
</evidence>
<evidence type="ECO:0000256" key="15">
    <source>
        <dbReference type="ARBA" id="ARBA00047984"/>
    </source>
</evidence>
<organism evidence="18 19">
    <name type="scientific">Variola virus</name>
    <dbReference type="NCBI Taxonomy" id="10255"/>
    <lineage>
        <taxon>Viruses</taxon>
        <taxon>Varidnaviria</taxon>
        <taxon>Bamfordvirae</taxon>
        <taxon>Nucleocytoviricota</taxon>
        <taxon>Pokkesviricetes</taxon>
        <taxon>Chitovirales</taxon>
        <taxon>Poxviridae</taxon>
        <taxon>Chordopoxvirinae</taxon>
        <taxon>Orthopoxvirus</taxon>
        <taxon>Orthopoxvirus variola</taxon>
    </lineage>
</organism>
<dbReference type="PROSITE" id="PS51194">
    <property type="entry name" value="HELICASE_CTER"/>
    <property type="match status" value="1"/>
</dbReference>
<dbReference type="EC" id="3.6.4.13" evidence="4"/>
<dbReference type="GO" id="GO:0017111">
    <property type="term" value="F:ribonucleoside triphosphate phosphatase activity"/>
    <property type="evidence" value="ECO:0007669"/>
    <property type="project" value="InterPro"/>
</dbReference>
<dbReference type="InterPro" id="IPR014001">
    <property type="entry name" value="Helicase_ATP-bd"/>
</dbReference>
<dbReference type="Pfam" id="PF00271">
    <property type="entry name" value="Helicase_C"/>
    <property type="match status" value="1"/>
</dbReference>
<dbReference type="PROSITE" id="PS00690">
    <property type="entry name" value="DEAH_ATP_HELICASE"/>
    <property type="match status" value="1"/>
</dbReference>
<evidence type="ECO:0000256" key="12">
    <source>
        <dbReference type="ARBA" id="ARBA00025677"/>
    </source>
</evidence>
<dbReference type="Pfam" id="PF12011">
    <property type="entry name" value="NPH-II"/>
    <property type="match status" value="1"/>
</dbReference>
<evidence type="ECO:0000256" key="2">
    <source>
        <dbReference type="ARBA" id="ARBA00008792"/>
    </source>
</evidence>
<dbReference type="InterPro" id="IPR021892">
    <property type="entry name" value="NPH-II"/>
</dbReference>
<evidence type="ECO:0000313" key="19">
    <source>
        <dbReference type="Proteomes" id="UP000160505"/>
    </source>
</evidence>
<dbReference type="GO" id="GO:0003724">
    <property type="term" value="F:RNA helicase activity"/>
    <property type="evidence" value="ECO:0007669"/>
    <property type="project" value="UniProtKB-EC"/>
</dbReference>
<protein>
    <recommendedName>
        <fullName evidence="5">RNA helicase NPH-II</fullName>
        <ecNumber evidence="4">3.6.4.13</ecNumber>
    </recommendedName>
    <alternativeName>
        <fullName evidence="14">Nucleoside triphosphatase II</fullName>
    </alternativeName>
    <alternativeName>
        <fullName evidence="13">Nucleoside triphosphate phosphohydrolase II</fullName>
    </alternativeName>
</protein>
<dbReference type="InterPro" id="IPR002464">
    <property type="entry name" value="DNA/RNA_helicase_DEAH_CS"/>
</dbReference>
<dbReference type="PROSITE" id="PS51192">
    <property type="entry name" value="HELICASE_ATP_BIND_1"/>
    <property type="match status" value="1"/>
</dbReference>
<keyword evidence="8 18" id="KW-0347">Helicase</keyword>
<comment type="function">
    <text evidence="12">NTP-dependent helicase that catalyzes unidirectional unwinding of 3'tailed duplex RNAs and plays an important role during transcription of early mRNAs, presumably by preventing R-loop formation behind the elongating RNA polymerase. Might also play a role in the export of newly synthesized mRNA chains out of the core into the cytoplasm. Required for replication and propagation of viral particles.</text>
</comment>
<name>Q0N5U1_VARV</name>
<keyword evidence="6" id="KW-0547">Nucleotide-binding</keyword>
<dbReference type="EMBL" id="DQ441447">
    <property type="protein sequence ID" value="ABF29051.1"/>
    <property type="molecule type" value="Genomic_DNA"/>
</dbReference>
<comment type="similarity">
    <text evidence="2">Belongs to the DEAD box helicase family. DEAH subfamily.</text>
</comment>
<feature type="domain" description="Helicase C-terminal" evidence="17">
    <location>
        <begin position="366"/>
        <end position="542"/>
    </location>
</feature>
<accession>Q0N5U1</accession>
<comment type="subunit">
    <text evidence="3">Monomer.</text>
</comment>
<evidence type="ECO:0000256" key="9">
    <source>
        <dbReference type="ARBA" id="ARBA00022840"/>
    </source>
</evidence>
<evidence type="ECO:0000259" key="16">
    <source>
        <dbReference type="PROSITE" id="PS51192"/>
    </source>
</evidence>
<dbReference type="GO" id="GO:0003723">
    <property type="term" value="F:RNA binding"/>
    <property type="evidence" value="ECO:0007669"/>
    <property type="project" value="TreeGrafter"/>
</dbReference>
<evidence type="ECO:0000256" key="1">
    <source>
        <dbReference type="ARBA" id="ARBA00004328"/>
    </source>
</evidence>
<evidence type="ECO:0000259" key="17">
    <source>
        <dbReference type="PROSITE" id="PS51194"/>
    </source>
</evidence>
<reference evidence="18 19" key="1">
    <citation type="journal article" date="2006" name="Science">
        <title>Genome sequence diversity and clues to the evolution of variola (smallpox) virus.</title>
        <authorList>
            <person name="Esposito J.J."/>
            <person name="Sammons S.A."/>
            <person name="Frace A.M."/>
            <person name="Osborne J.D."/>
            <person name="Olsen-Rasmussen M."/>
            <person name="Zhang M."/>
            <person name="Govil D."/>
            <person name="Damon I.K."/>
            <person name="Kline R."/>
            <person name="Laker M."/>
            <person name="Li Y."/>
            <person name="Smith G.L."/>
            <person name="Meyer H."/>
            <person name="LeDuc J.W."/>
            <person name="Wohlhueter R.M."/>
        </authorList>
    </citation>
    <scope>NUCLEOTIDE SEQUENCE [LARGE SCALE GENOMIC DNA]</scope>
    <source>
        <strain evidence="18">United Kingdom 1952 Butler</strain>
    </source>
</reference>
<feature type="domain" description="Helicase ATP-binding" evidence="16">
    <location>
        <begin position="172"/>
        <end position="347"/>
    </location>
</feature>
<dbReference type="SMART" id="SM00487">
    <property type="entry name" value="DEXDc"/>
    <property type="match status" value="1"/>
</dbReference>
<evidence type="ECO:0000256" key="4">
    <source>
        <dbReference type="ARBA" id="ARBA00012552"/>
    </source>
</evidence>
<evidence type="ECO:0000256" key="13">
    <source>
        <dbReference type="ARBA" id="ARBA00030963"/>
    </source>
</evidence>
<dbReference type="PANTHER" id="PTHR18934:SF99">
    <property type="entry name" value="ATP-DEPENDENT RNA HELICASE DHX37-RELATED"/>
    <property type="match status" value="1"/>
</dbReference>
<keyword evidence="9" id="KW-0067">ATP-binding</keyword>
<keyword evidence="11" id="KW-0804">Transcription</keyword>
<proteinExistence type="inferred from homology"/>
<evidence type="ECO:0000256" key="14">
    <source>
        <dbReference type="ARBA" id="ARBA00031914"/>
    </source>
</evidence>
<dbReference type="InterPro" id="IPR011545">
    <property type="entry name" value="DEAD/DEAH_box_helicase_dom"/>
</dbReference>
<comment type="subcellular location">
    <subcellularLocation>
        <location evidence="1">Virion</location>
    </subcellularLocation>
</comment>
<evidence type="ECO:0000256" key="6">
    <source>
        <dbReference type="ARBA" id="ARBA00022741"/>
    </source>
</evidence>